<keyword evidence="2" id="KW-0285">Flavoprotein</keyword>
<reference evidence="6" key="1">
    <citation type="journal article" date="2021" name="Nat. Commun.">
        <title>Genetic determinants of endophytism in the Arabidopsis root mycobiome.</title>
        <authorList>
            <person name="Mesny F."/>
            <person name="Miyauchi S."/>
            <person name="Thiergart T."/>
            <person name="Pickel B."/>
            <person name="Atanasova L."/>
            <person name="Karlsson M."/>
            <person name="Huettel B."/>
            <person name="Barry K.W."/>
            <person name="Haridas S."/>
            <person name="Chen C."/>
            <person name="Bauer D."/>
            <person name="Andreopoulos W."/>
            <person name="Pangilinan J."/>
            <person name="LaButti K."/>
            <person name="Riley R."/>
            <person name="Lipzen A."/>
            <person name="Clum A."/>
            <person name="Drula E."/>
            <person name="Henrissat B."/>
            <person name="Kohler A."/>
            <person name="Grigoriev I.V."/>
            <person name="Martin F.M."/>
            <person name="Hacquard S."/>
        </authorList>
    </citation>
    <scope>NUCLEOTIDE SEQUENCE</scope>
    <source>
        <strain evidence="6">MPI-CAGE-CH-0235</strain>
    </source>
</reference>
<feature type="domain" description="FAD linked oxidase N-terminal" evidence="5">
    <location>
        <begin position="5"/>
        <end position="50"/>
    </location>
</feature>
<evidence type="ECO:0000256" key="2">
    <source>
        <dbReference type="ARBA" id="ARBA00022630"/>
    </source>
</evidence>
<comment type="similarity">
    <text evidence="1">Belongs to the oxygen-dependent FAD-linked oxidoreductase family.</text>
</comment>
<dbReference type="PANTHER" id="PTHR42973:SF54">
    <property type="entry name" value="FAD-BINDING PCMH-TYPE DOMAIN-CONTAINING PROTEIN"/>
    <property type="match status" value="1"/>
</dbReference>
<dbReference type="GO" id="GO:0016491">
    <property type="term" value="F:oxidoreductase activity"/>
    <property type="evidence" value="ECO:0007669"/>
    <property type="project" value="UniProtKB-KW"/>
</dbReference>
<dbReference type="SUPFAM" id="SSF56176">
    <property type="entry name" value="FAD-binding/transporter-associated domain-like"/>
    <property type="match status" value="1"/>
</dbReference>
<keyword evidence="4" id="KW-0560">Oxidoreductase</keyword>
<dbReference type="AlphaFoldDB" id="A0A8K0SG20"/>
<dbReference type="OrthoDB" id="2151789at2759"/>
<name>A0A8K0SG20_9HYPO</name>
<dbReference type="InterPro" id="IPR006094">
    <property type="entry name" value="Oxid_FAD_bind_N"/>
</dbReference>
<dbReference type="InterPro" id="IPR050416">
    <property type="entry name" value="FAD-linked_Oxidoreductase"/>
</dbReference>
<keyword evidence="7" id="KW-1185">Reference proteome</keyword>
<dbReference type="Pfam" id="PF01565">
    <property type="entry name" value="FAD_binding_4"/>
    <property type="match status" value="1"/>
</dbReference>
<evidence type="ECO:0000313" key="6">
    <source>
        <dbReference type="EMBL" id="KAH7311326.1"/>
    </source>
</evidence>
<dbReference type="PANTHER" id="PTHR42973">
    <property type="entry name" value="BINDING OXIDOREDUCTASE, PUTATIVE (AFU_ORTHOLOGUE AFUA_1G17690)-RELATED"/>
    <property type="match status" value="1"/>
</dbReference>
<dbReference type="GO" id="GO:0050660">
    <property type="term" value="F:flavin adenine dinucleotide binding"/>
    <property type="evidence" value="ECO:0007669"/>
    <property type="project" value="InterPro"/>
</dbReference>
<evidence type="ECO:0000259" key="5">
    <source>
        <dbReference type="Pfam" id="PF01565"/>
    </source>
</evidence>
<evidence type="ECO:0000313" key="7">
    <source>
        <dbReference type="Proteomes" id="UP000813444"/>
    </source>
</evidence>
<dbReference type="Gene3D" id="3.30.465.10">
    <property type="match status" value="1"/>
</dbReference>
<keyword evidence="3" id="KW-0274">FAD</keyword>
<accession>A0A8K0SG20</accession>
<protein>
    <recommendedName>
        <fullName evidence="5">FAD linked oxidase N-terminal domain-containing protein</fullName>
    </recommendedName>
</protein>
<evidence type="ECO:0000256" key="3">
    <source>
        <dbReference type="ARBA" id="ARBA00022827"/>
    </source>
</evidence>
<dbReference type="InterPro" id="IPR016169">
    <property type="entry name" value="FAD-bd_PCMH_sub2"/>
</dbReference>
<evidence type="ECO:0000256" key="4">
    <source>
        <dbReference type="ARBA" id="ARBA00023002"/>
    </source>
</evidence>
<proteinExistence type="inferred from homology"/>
<organism evidence="6 7">
    <name type="scientific">Stachybotrys elegans</name>
    <dbReference type="NCBI Taxonomy" id="80388"/>
    <lineage>
        <taxon>Eukaryota</taxon>
        <taxon>Fungi</taxon>
        <taxon>Dikarya</taxon>
        <taxon>Ascomycota</taxon>
        <taxon>Pezizomycotina</taxon>
        <taxon>Sordariomycetes</taxon>
        <taxon>Hypocreomycetidae</taxon>
        <taxon>Hypocreales</taxon>
        <taxon>Stachybotryaceae</taxon>
        <taxon>Stachybotrys</taxon>
    </lineage>
</organism>
<dbReference type="InterPro" id="IPR036318">
    <property type="entry name" value="FAD-bd_PCMH-like_sf"/>
</dbReference>
<dbReference type="Proteomes" id="UP000813444">
    <property type="component" value="Unassembled WGS sequence"/>
</dbReference>
<evidence type="ECO:0000256" key="1">
    <source>
        <dbReference type="ARBA" id="ARBA00005466"/>
    </source>
</evidence>
<dbReference type="EMBL" id="JAGPNK010000011">
    <property type="protein sequence ID" value="KAH7311326.1"/>
    <property type="molecule type" value="Genomic_DNA"/>
</dbReference>
<comment type="caution">
    <text evidence="6">The sequence shown here is derived from an EMBL/GenBank/DDBJ whole genome shotgun (WGS) entry which is preliminary data.</text>
</comment>
<sequence length="357" mass="38449">MVAGGRVAPVGVGGFISGGGISYLSPKYGWSCDTVQNFEIVLANGSIVNANAQENPDLWQALKGGPGNFGLITRYDMTAIEYADPKTAQIWGGLLTYDSNDYAVVESVIAAFVKFAESPPENIDNSGVVWWAYNQALGGISLIACIDNVANNPNAPGLDGFRVIPFIGSTLRSDTIVGITGELAGGHGLHYINMVAAYRNDSRIIRFAMERHEQLIRDIEAVVGTEGTGLGTQCQFQPISQQMVAHSQANGGNSLSLESRVALGNGINWQINIGVNSAENATALLPLLEQMYHKVDAYATSLDANWDWVYLNYAFGTQDPIRSTGPETIKRLKAISRKYDPEGAFQKLRAAGFKIPL</sequence>
<gene>
    <name evidence="6" type="ORF">B0I35DRAFT_481303</name>
</gene>